<dbReference type="SUPFAM" id="SSF50985">
    <property type="entry name" value="RCC1/BLIP-II"/>
    <property type="match status" value="1"/>
</dbReference>
<dbReference type="Proteomes" id="UP000095553">
    <property type="component" value="Unassembled WGS sequence"/>
</dbReference>
<evidence type="ECO:0000313" key="4">
    <source>
        <dbReference type="Proteomes" id="UP000095553"/>
    </source>
</evidence>
<evidence type="ECO:0000313" key="3">
    <source>
        <dbReference type="EMBL" id="CUM79391.1"/>
    </source>
</evidence>
<dbReference type="PANTHER" id="PTHR45982">
    <property type="entry name" value="REGULATOR OF CHROMOSOME CONDENSATION"/>
    <property type="match status" value="1"/>
</dbReference>
<dbReference type="Proteomes" id="UP000188159">
    <property type="component" value="Chromosome"/>
</dbReference>
<dbReference type="EMBL" id="CP012098">
    <property type="protein sequence ID" value="AQP40352.1"/>
    <property type="molecule type" value="Genomic_DNA"/>
</dbReference>
<keyword evidence="1" id="KW-0812">Transmembrane</keyword>
<proteinExistence type="predicted"/>
<dbReference type="AlphaFoldDB" id="A0A173RNB0"/>
<organism evidence="3 4">
    <name type="scientific">Anaerostipes hadrus</name>
    <dbReference type="NCBI Taxonomy" id="649756"/>
    <lineage>
        <taxon>Bacteria</taxon>
        <taxon>Bacillati</taxon>
        <taxon>Bacillota</taxon>
        <taxon>Clostridia</taxon>
        <taxon>Lachnospirales</taxon>
        <taxon>Lachnospiraceae</taxon>
        <taxon>Anaerostipes</taxon>
    </lineage>
</organism>
<protein>
    <submittedName>
        <fullName evidence="3">Cell cycle control protein</fullName>
    </submittedName>
</protein>
<dbReference type="InterPro" id="IPR009091">
    <property type="entry name" value="RCC1/BLIP-II"/>
</dbReference>
<dbReference type="EMBL" id="CYXY01000003">
    <property type="protein sequence ID" value="CUM79391.1"/>
    <property type="molecule type" value="Genomic_DNA"/>
</dbReference>
<dbReference type="InterPro" id="IPR051553">
    <property type="entry name" value="Ran_GTPase-activating"/>
</dbReference>
<evidence type="ECO:0000256" key="1">
    <source>
        <dbReference type="SAM" id="Phobius"/>
    </source>
</evidence>
<dbReference type="InterPro" id="IPR000408">
    <property type="entry name" value="Reg_chr_condens"/>
</dbReference>
<dbReference type="Pfam" id="PF13540">
    <property type="entry name" value="RCC1_2"/>
    <property type="match status" value="1"/>
</dbReference>
<name>A0A173RNB0_ANAHA</name>
<evidence type="ECO:0000313" key="5">
    <source>
        <dbReference type="Proteomes" id="UP000188159"/>
    </source>
</evidence>
<feature type="transmembrane region" description="Helical" evidence="1">
    <location>
        <begin position="9"/>
        <end position="28"/>
    </location>
</feature>
<dbReference type="Gene3D" id="2.130.10.30">
    <property type="entry name" value="Regulator of chromosome condensation 1/beta-lactamase-inhibitor protein II"/>
    <property type="match status" value="1"/>
</dbReference>
<gene>
    <name evidence="2" type="ORF">DO83_12700</name>
    <name evidence="3" type="ORF">ERS852571_00608</name>
</gene>
<evidence type="ECO:0000313" key="2">
    <source>
        <dbReference type="EMBL" id="AQP40352.1"/>
    </source>
</evidence>
<dbReference type="RefSeq" id="WP_009263954.1">
    <property type="nucleotide sequence ID" value="NZ_BAABXM010000001.1"/>
</dbReference>
<keyword evidence="1" id="KW-1133">Transmembrane helix</keyword>
<keyword evidence="1" id="KW-0472">Membrane</keyword>
<accession>A0A173RNB0</accession>
<dbReference type="PROSITE" id="PS50012">
    <property type="entry name" value="RCC1_3"/>
    <property type="match status" value="1"/>
</dbReference>
<reference evidence="3 4" key="1">
    <citation type="submission" date="2015-09" db="EMBL/GenBank/DDBJ databases">
        <authorList>
            <consortium name="Pathogen Informatics"/>
        </authorList>
    </citation>
    <scope>NUCLEOTIDE SEQUENCE [LARGE SCALE GENOMIC DNA]</scope>
    <source>
        <strain evidence="3 4">2789STDY5834959</strain>
    </source>
</reference>
<reference evidence="2 5" key="2">
    <citation type="journal article" date="2016" name="Sci. Rep.">
        <title>Accelerated dysbiosis of gut microbiota during aggravation of DSS-induced colitis by a butyrate-producing bacterium.</title>
        <authorList>
            <person name="Zhang Q."/>
            <person name="Wu Y."/>
            <person name="Wang J."/>
            <person name="Wu G."/>
            <person name="Long W."/>
            <person name="Xue Z."/>
            <person name="Wang L."/>
            <person name="Zhang X."/>
            <person name="Pang X."/>
            <person name="Zhao Y."/>
            <person name="Zhao L."/>
            <person name="Zhang C."/>
        </authorList>
    </citation>
    <scope>NUCLEOTIDE SEQUENCE [LARGE SCALE GENOMIC DNA]</scope>
    <source>
        <strain evidence="2 5">BPB5</strain>
    </source>
</reference>
<sequence>MRQSKRNRIVFIVIVISIIVALGIIGLFKSGAMIQKDYKKSVRYKKLKYLSYKLEDHYNKKILCSSGIKGMPYEYQIKKNGKLYGTLIDEYGYPLKKYGHVMKDTIAHNVKHISFGGRGSLLYLDYKNRLYGMGWNSVEEFQIKMPEDKRNNVSTAVFRQPVFIMNNIIYASINEGGAVIAMKKDHSVWTWGSNAGGMLGYDKNTDLISCKPKKIFENVKYIAAGGYNMAVITEKNNLYLWGDNTYGQLGNGKKAGWYFGDSNKECWFKPKKVMGDVAAVHIGSGKIIVTRMDGSKWGTGIGFGNERSESGKKVGTRFVMISK</sequence>
<dbReference type="PANTHER" id="PTHR45982:SF1">
    <property type="entry name" value="REGULATOR OF CHROMOSOME CONDENSATION"/>
    <property type="match status" value="1"/>
</dbReference>